<keyword evidence="7" id="KW-0732">Signal</keyword>
<dbReference type="InterPro" id="IPR058922">
    <property type="entry name" value="WHD_DRP"/>
</dbReference>
<evidence type="ECO:0000256" key="5">
    <source>
        <dbReference type="ARBA" id="ARBA00022821"/>
    </source>
</evidence>
<dbReference type="SUPFAM" id="SSF52058">
    <property type="entry name" value="L domain-like"/>
    <property type="match status" value="2"/>
</dbReference>
<name>A0A2U1MTN7_ARTAN</name>
<dbReference type="PANTHER" id="PTHR36766:SF61">
    <property type="entry name" value="NB-ARC DOMAIN DISEASE RESISTANCE PROTEIN"/>
    <property type="match status" value="1"/>
</dbReference>
<evidence type="ECO:0000256" key="2">
    <source>
        <dbReference type="ARBA" id="ARBA00022614"/>
    </source>
</evidence>
<keyword evidence="6" id="KW-0067">ATP-binding</keyword>
<keyword evidence="2" id="KW-0433">Leucine-rich repeat</keyword>
<evidence type="ECO:0000313" key="13">
    <source>
        <dbReference type="Proteomes" id="UP000245207"/>
    </source>
</evidence>
<evidence type="ECO:0000313" key="12">
    <source>
        <dbReference type="EMBL" id="PWA64612.1"/>
    </source>
</evidence>
<evidence type="ECO:0000259" key="9">
    <source>
        <dbReference type="Pfam" id="PF18052"/>
    </source>
</evidence>
<evidence type="ECO:0000259" key="8">
    <source>
        <dbReference type="Pfam" id="PF00931"/>
    </source>
</evidence>
<keyword evidence="13" id="KW-1185">Reference proteome</keyword>
<proteinExistence type="inferred from homology"/>
<feature type="domain" description="NB-ARC" evidence="8">
    <location>
        <begin position="183"/>
        <end position="322"/>
    </location>
</feature>
<reference evidence="12 13" key="1">
    <citation type="journal article" date="2018" name="Mol. Plant">
        <title>The genome of Artemisia annua provides insight into the evolution of Asteraceae family and artemisinin biosynthesis.</title>
        <authorList>
            <person name="Shen Q."/>
            <person name="Zhang L."/>
            <person name="Liao Z."/>
            <person name="Wang S."/>
            <person name="Yan T."/>
            <person name="Shi P."/>
            <person name="Liu M."/>
            <person name="Fu X."/>
            <person name="Pan Q."/>
            <person name="Wang Y."/>
            <person name="Lv Z."/>
            <person name="Lu X."/>
            <person name="Zhang F."/>
            <person name="Jiang W."/>
            <person name="Ma Y."/>
            <person name="Chen M."/>
            <person name="Hao X."/>
            <person name="Li L."/>
            <person name="Tang Y."/>
            <person name="Lv G."/>
            <person name="Zhou Y."/>
            <person name="Sun X."/>
            <person name="Brodelius P.E."/>
            <person name="Rose J.K.C."/>
            <person name="Tang K."/>
        </authorList>
    </citation>
    <scope>NUCLEOTIDE SEQUENCE [LARGE SCALE GENOMIC DNA]</scope>
    <source>
        <strain evidence="13">cv. Huhao1</strain>
        <tissue evidence="12">Leaf</tissue>
    </source>
</reference>
<dbReference type="GO" id="GO:0005524">
    <property type="term" value="F:ATP binding"/>
    <property type="evidence" value="ECO:0007669"/>
    <property type="project" value="UniProtKB-KW"/>
</dbReference>
<dbReference type="InterPro" id="IPR056789">
    <property type="entry name" value="LRR_R13L1-DRL21"/>
</dbReference>
<evidence type="ECO:0000259" key="10">
    <source>
        <dbReference type="Pfam" id="PF23559"/>
    </source>
</evidence>
<keyword evidence="4" id="KW-0547">Nucleotide-binding</keyword>
<evidence type="ECO:0000256" key="1">
    <source>
        <dbReference type="ARBA" id="ARBA00008894"/>
    </source>
</evidence>
<dbReference type="Pfam" id="PF23559">
    <property type="entry name" value="WHD_DRP"/>
    <property type="match status" value="1"/>
</dbReference>
<dbReference type="Gene3D" id="1.10.10.10">
    <property type="entry name" value="Winged helix-like DNA-binding domain superfamily/Winged helix DNA-binding domain"/>
    <property type="match status" value="1"/>
</dbReference>
<dbReference type="OrthoDB" id="25838at2759"/>
<dbReference type="Gene3D" id="1.20.5.4130">
    <property type="match status" value="1"/>
</dbReference>
<dbReference type="GO" id="GO:0051707">
    <property type="term" value="P:response to other organism"/>
    <property type="evidence" value="ECO:0007669"/>
    <property type="project" value="UniProtKB-ARBA"/>
</dbReference>
<dbReference type="InterPro" id="IPR002182">
    <property type="entry name" value="NB-ARC"/>
</dbReference>
<dbReference type="InterPro" id="IPR027417">
    <property type="entry name" value="P-loop_NTPase"/>
</dbReference>
<comment type="similarity">
    <text evidence="1">Belongs to the disease resistance NB-LRR family.</text>
</comment>
<dbReference type="Gene3D" id="3.40.50.300">
    <property type="entry name" value="P-loop containing nucleotide triphosphate hydrolases"/>
    <property type="match status" value="1"/>
</dbReference>
<dbReference type="InterPro" id="IPR041118">
    <property type="entry name" value="Rx_N"/>
</dbReference>
<comment type="caution">
    <text evidence="12">The sequence shown here is derived from an EMBL/GenBank/DDBJ whole genome shotgun (WGS) entry which is preliminary data.</text>
</comment>
<dbReference type="Pfam" id="PF00931">
    <property type="entry name" value="NB-ARC"/>
    <property type="match status" value="1"/>
</dbReference>
<feature type="chain" id="PRO_5015545996" evidence="7">
    <location>
        <begin position="23"/>
        <end position="1351"/>
    </location>
</feature>
<dbReference type="EMBL" id="PKPP01004392">
    <property type="protein sequence ID" value="PWA64612.1"/>
    <property type="molecule type" value="Genomic_DNA"/>
</dbReference>
<dbReference type="PANTHER" id="PTHR36766">
    <property type="entry name" value="PLANT BROAD-SPECTRUM MILDEW RESISTANCE PROTEIN RPW8"/>
    <property type="match status" value="1"/>
</dbReference>
<dbReference type="GO" id="GO:0043531">
    <property type="term" value="F:ADP binding"/>
    <property type="evidence" value="ECO:0007669"/>
    <property type="project" value="InterPro"/>
</dbReference>
<dbReference type="PRINTS" id="PR00364">
    <property type="entry name" value="DISEASERSIST"/>
</dbReference>
<dbReference type="Gene3D" id="3.80.10.10">
    <property type="entry name" value="Ribonuclease Inhibitor"/>
    <property type="match status" value="4"/>
</dbReference>
<accession>A0A2U1MTN7</accession>
<keyword evidence="5" id="KW-0611">Plant defense</keyword>
<dbReference type="Pfam" id="PF25019">
    <property type="entry name" value="LRR_R13L1-DRL21"/>
    <property type="match status" value="1"/>
</dbReference>
<evidence type="ECO:0000256" key="4">
    <source>
        <dbReference type="ARBA" id="ARBA00022741"/>
    </source>
</evidence>
<dbReference type="Proteomes" id="UP000245207">
    <property type="component" value="Unassembled WGS sequence"/>
</dbReference>
<feature type="signal peptide" evidence="7">
    <location>
        <begin position="1"/>
        <end position="22"/>
    </location>
</feature>
<evidence type="ECO:0000256" key="6">
    <source>
        <dbReference type="ARBA" id="ARBA00022840"/>
    </source>
</evidence>
<dbReference type="GO" id="GO:0006952">
    <property type="term" value="P:defense response"/>
    <property type="evidence" value="ECO:0007669"/>
    <property type="project" value="UniProtKB-KW"/>
</dbReference>
<keyword evidence="3" id="KW-0677">Repeat</keyword>
<evidence type="ECO:0000256" key="3">
    <source>
        <dbReference type="ARBA" id="ARBA00022737"/>
    </source>
</evidence>
<sequence length="1351" mass="152647">MAVAEIFLGAFITVLFEKLASADLIRLARAAGIYSELDKWNNTLSQIQAVLVDAGQKHIRDNSVQLWLYKLQHLAYEIDDVLDDLATEAMRHQSNEESDASSCTGTSKVLTMIPSCCTSFTPRTIMYGGKMSFKLDEITTKLHSLVEEKNLLGLINNVERSNKTTRRLEETSLVDLSIIVGREGDKKALLEKLLSNEPCNKNFSILSIVGLGGIGKTTLAQVLYNDTKVKDHFKLMSWVCVSDEFDVFSISKAIYKDVGGEHKKFETLNQLQVALTEKLSNKKFILVLDDVWNENYNEWELLQRPFAVGAPGSKIVVTTRKTMHALGKQNFESHPTLQSYGEEIVKKCGGLPLALRTLGRVLRTKSTEEEWEELLNSELWHVQNGDKILPALRLSYYDLPPHLKQMFAYCCLFPKDYVFDKDEIVLLWMAEGFLYDSNGSKLMESLGRECFEELESRSFFQKSTNDKSRYIMHELINDLATSVAKEFFFMLGDKMDVYDMNEVLDKLHHMSFIRERYGVYRKFKALQRARRLRTFLAMSVTRLFTWQRFYLSEKVLTELLPQLRFLRVLSLANYNIREVPQSIGSLKHMRYLNFSNTDIKCLPEVVGDLYNLQSLLVSGCPHLSSLPNSIIKLISLRHLDISNTPKLNKMSSGFGGLTGLQTLSKVVIGGADEFKISDLKSLVHLQGQLSIEGLHKVINAVHAKEANLLQKKGLRDLEMKWSDVFDSSRNESTEYEVLEGLRPFEKLTSLKILYYMGTKFPSWVGDPSFVCLNQLTLRGCRSKCLPTLGHLPLLQKLFVQNMNGLQRLGVELLGDPNSSHGVAFPSLEVLEFKDMQGWEEWSASGDEKDGVVRSFPRLRELYVLDCPMLDVVAIGLIPSLRVLHIQGCSVAVLRSMVGVSSSIIRLVMSNIKGLTQLHGKVLEDLWAVEYLQISQCDELTHLWKTEVEACEILVSLQKLEVSGLVMSNIKGLTQLHGKVLEDLWAVEYLQISQCDELTHLWKTEVEACEILVSLQKLEVSGCVNLVSLGEKEMDLVISMESCREVEINSCPRLESYYCPNSIEKLKISGCGSVTSLTFPTQNSLPSNLKILNIEDCDNLEVSWLLNNFLSSLESLVLYKIPKLRSFPAGCLVHLTTLIISSCDNIEYIPGDGLGFRPFLCLKSLLINNCKNLKSFPHEHLQSLASLEYMWISYCPNLDYSFPCGLWPPKLSNLSIGGLKKPISEWGLQNFPPSLVTLILYGENSGVVPFSKAEDMMNSSSTTTSPFLIPSTLTYLYISDLLDLESLSKDLKHLTSLEELVIFSCPKVRDLPVTLLPSLSRLWVKNCPKLGNKCKKGDYWPIISQIPDLDVE</sequence>
<evidence type="ECO:0000256" key="7">
    <source>
        <dbReference type="SAM" id="SignalP"/>
    </source>
</evidence>
<protein>
    <submittedName>
        <fullName evidence="12">Disease resistance protein</fullName>
    </submittedName>
</protein>
<dbReference type="InterPro" id="IPR032675">
    <property type="entry name" value="LRR_dom_sf"/>
</dbReference>
<dbReference type="Pfam" id="PF18052">
    <property type="entry name" value="Rx_N"/>
    <property type="match status" value="1"/>
</dbReference>
<dbReference type="STRING" id="35608.A0A2U1MTN7"/>
<dbReference type="FunFam" id="3.40.50.300:FF:001091">
    <property type="entry name" value="Probable disease resistance protein At1g61300"/>
    <property type="match status" value="1"/>
</dbReference>
<feature type="domain" description="Disease resistance N-terminal" evidence="9">
    <location>
        <begin position="11"/>
        <end position="97"/>
    </location>
</feature>
<feature type="domain" description="Disease resistance protein winged helix" evidence="10">
    <location>
        <begin position="412"/>
        <end position="480"/>
    </location>
</feature>
<dbReference type="InterPro" id="IPR036388">
    <property type="entry name" value="WH-like_DNA-bd_sf"/>
</dbReference>
<gene>
    <name evidence="12" type="ORF">CTI12_AA340620</name>
</gene>
<dbReference type="SUPFAM" id="SSF52540">
    <property type="entry name" value="P-loop containing nucleoside triphosphate hydrolases"/>
    <property type="match status" value="1"/>
</dbReference>
<organism evidence="12 13">
    <name type="scientific">Artemisia annua</name>
    <name type="common">Sweet wormwood</name>
    <dbReference type="NCBI Taxonomy" id="35608"/>
    <lineage>
        <taxon>Eukaryota</taxon>
        <taxon>Viridiplantae</taxon>
        <taxon>Streptophyta</taxon>
        <taxon>Embryophyta</taxon>
        <taxon>Tracheophyta</taxon>
        <taxon>Spermatophyta</taxon>
        <taxon>Magnoliopsida</taxon>
        <taxon>eudicotyledons</taxon>
        <taxon>Gunneridae</taxon>
        <taxon>Pentapetalae</taxon>
        <taxon>asterids</taxon>
        <taxon>campanulids</taxon>
        <taxon>Asterales</taxon>
        <taxon>Asteraceae</taxon>
        <taxon>Asteroideae</taxon>
        <taxon>Anthemideae</taxon>
        <taxon>Artemisiinae</taxon>
        <taxon>Artemisia</taxon>
    </lineage>
</organism>
<evidence type="ECO:0000259" key="11">
    <source>
        <dbReference type="Pfam" id="PF25019"/>
    </source>
</evidence>
<feature type="domain" description="R13L1/DRL21-like LRR repeat region" evidence="11">
    <location>
        <begin position="676"/>
        <end position="802"/>
    </location>
</feature>